<evidence type="ECO:0000313" key="4">
    <source>
        <dbReference type="Proteomes" id="UP000464620"/>
    </source>
</evidence>
<dbReference type="PANTHER" id="PTHR33801">
    <property type="entry name" value="ABSCISIC STRESS-RIPENING PROTEIN 5"/>
    <property type="match status" value="1"/>
</dbReference>
<protein>
    <submittedName>
        <fullName evidence="3">Abscisic stress-ripening protein</fullName>
    </submittedName>
</protein>
<feature type="region of interest" description="Disordered" evidence="2">
    <location>
        <begin position="1"/>
        <end position="123"/>
    </location>
</feature>
<evidence type="ECO:0000313" key="3">
    <source>
        <dbReference type="EMBL" id="QHN79179.1"/>
    </source>
</evidence>
<reference evidence="3 4" key="1">
    <citation type="submission" date="2020-01" db="EMBL/GenBank/DDBJ databases">
        <title>Genome sequence of Arachis hypogaea, cultivar Shitouqi.</title>
        <authorList>
            <person name="Zhuang W."/>
            <person name="Chen H."/>
            <person name="Varshney R."/>
            <person name="Wang D."/>
            <person name="Ming R."/>
        </authorList>
    </citation>
    <scope>NUCLEOTIDE SEQUENCE [LARGE SCALE GENOMIC DNA]</scope>
    <source>
        <tissue evidence="3">Young leaf</tissue>
    </source>
</reference>
<dbReference type="InterPro" id="IPR003496">
    <property type="entry name" value="ABA_WDS"/>
</dbReference>
<feature type="compositionally biased region" description="Gly residues" evidence="2">
    <location>
        <begin position="61"/>
        <end position="81"/>
    </location>
</feature>
<accession>A0A6B9VC78</accession>
<comment type="similarity">
    <text evidence="1">Belongs to the abscisic acid and water stress-induced protein family.</text>
</comment>
<dbReference type="Pfam" id="PF02496">
    <property type="entry name" value="ABA_WDS"/>
    <property type="match status" value="1"/>
</dbReference>
<feature type="compositionally biased region" description="Gly residues" evidence="2">
    <location>
        <begin position="40"/>
        <end position="49"/>
    </location>
</feature>
<dbReference type="AlphaFoldDB" id="A0A6B9VC78"/>
<dbReference type="Proteomes" id="UP000464620">
    <property type="component" value="Chromosome B09"/>
</dbReference>
<organism evidence="3 4">
    <name type="scientific">Arachis hypogaea</name>
    <name type="common">Peanut</name>
    <dbReference type="NCBI Taxonomy" id="3818"/>
    <lineage>
        <taxon>Eukaryota</taxon>
        <taxon>Viridiplantae</taxon>
        <taxon>Streptophyta</taxon>
        <taxon>Embryophyta</taxon>
        <taxon>Tracheophyta</taxon>
        <taxon>Spermatophyta</taxon>
        <taxon>Magnoliopsida</taxon>
        <taxon>eudicotyledons</taxon>
        <taxon>Gunneridae</taxon>
        <taxon>Pentapetalae</taxon>
        <taxon>rosids</taxon>
        <taxon>fabids</taxon>
        <taxon>Fabales</taxon>
        <taxon>Fabaceae</taxon>
        <taxon>Papilionoideae</taxon>
        <taxon>50 kb inversion clade</taxon>
        <taxon>dalbergioids sensu lato</taxon>
        <taxon>Dalbergieae</taxon>
        <taxon>Pterocarpus clade</taxon>
        <taxon>Arachis</taxon>
    </lineage>
</organism>
<name>A0A6B9VC78_ARAHY</name>
<feature type="compositionally biased region" description="Basic and acidic residues" evidence="2">
    <location>
        <begin position="14"/>
        <end position="23"/>
    </location>
</feature>
<feature type="compositionally biased region" description="Basic and acidic residues" evidence="2">
    <location>
        <begin position="103"/>
        <end position="120"/>
    </location>
</feature>
<proteinExistence type="inferred from homology"/>
<evidence type="ECO:0000256" key="1">
    <source>
        <dbReference type="ARBA" id="ARBA00007160"/>
    </source>
</evidence>
<sequence>MSDENRSRGLFHHRKDDEDRPIDTDSGYNKSSSYSTEETGGYGGSGGGYNKPSSYDDNPSGGYGGGGYDKPSGGGGYGESGGYNKTAYSTDEPSSGGYGGGYGRDDGDRRNEDEVDYKKEEKHHKKLEHLGEFGAAAAGAYALYEKHEAKKDPEHAHRHKIEEEVAAAAAVGSGGFAFHEHHEKKEAKEEDEEAHGKKKHHLFG</sequence>
<dbReference type="EMBL" id="CP031001">
    <property type="protein sequence ID" value="QHN79179.1"/>
    <property type="molecule type" value="Genomic_DNA"/>
</dbReference>
<gene>
    <name evidence="3" type="ORF">DS421_19g667870</name>
</gene>
<dbReference type="PANTHER" id="PTHR33801:SF26">
    <property type="entry name" value="OS04G0423400 PROTEIN"/>
    <property type="match status" value="1"/>
</dbReference>
<feature type="region of interest" description="Disordered" evidence="2">
    <location>
        <begin position="180"/>
        <end position="204"/>
    </location>
</feature>
<evidence type="ECO:0000256" key="2">
    <source>
        <dbReference type="SAM" id="MobiDB-lite"/>
    </source>
</evidence>